<sequence length="62" mass="7112">MKTPPRLHTKKKTQRPRCIKTMISIPHDLKCQMANVDEYVNWSAVACQAFQAKLAEIKEAIT</sequence>
<proteinExistence type="predicted"/>
<protein>
    <submittedName>
        <fullName evidence="1">Uncharacterized protein</fullName>
    </submittedName>
</protein>
<comment type="caution">
    <text evidence="1">The sequence shown here is derived from an EMBL/GenBank/DDBJ whole genome shotgun (WGS) entry which is preliminary data.</text>
</comment>
<dbReference type="EMBL" id="LAZR01020769">
    <property type="protein sequence ID" value="KKL87683.1"/>
    <property type="molecule type" value="Genomic_DNA"/>
</dbReference>
<gene>
    <name evidence="1" type="ORF">LCGC14_1932280</name>
</gene>
<reference evidence="1" key="1">
    <citation type="journal article" date="2015" name="Nature">
        <title>Complex archaea that bridge the gap between prokaryotes and eukaryotes.</title>
        <authorList>
            <person name="Spang A."/>
            <person name="Saw J.H."/>
            <person name="Jorgensen S.L."/>
            <person name="Zaremba-Niedzwiedzka K."/>
            <person name="Martijn J."/>
            <person name="Lind A.E."/>
            <person name="van Eijk R."/>
            <person name="Schleper C."/>
            <person name="Guy L."/>
            <person name="Ettema T.J."/>
        </authorList>
    </citation>
    <scope>NUCLEOTIDE SEQUENCE</scope>
</reference>
<accession>A0A0F9FN74</accession>
<dbReference type="AlphaFoldDB" id="A0A0F9FN74"/>
<name>A0A0F9FN74_9ZZZZ</name>
<evidence type="ECO:0000313" key="1">
    <source>
        <dbReference type="EMBL" id="KKL87683.1"/>
    </source>
</evidence>
<organism evidence="1">
    <name type="scientific">marine sediment metagenome</name>
    <dbReference type="NCBI Taxonomy" id="412755"/>
    <lineage>
        <taxon>unclassified sequences</taxon>
        <taxon>metagenomes</taxon>
        <taxon>ecological metagenomes</taxon>
    </lineage>
</organism>